<dbReference type="OrthoDB" id="333486at2759"/>
<dbReference type="InterPro" id="IPR017870">
    <property type="entry name" value="FeS_cluster_insertion_CS"/>
</dbReference>
<organism evidence="3 4">
    <name type="scientific">Basidiobolus meristosporus CBS 931.73</name>
    <dbReference type="NCBI Taxonomy" id="1314790"/>
    <lineage>
        <taxon>Eukaryota</taxon>
        <taxon>Fungi</taxon>
        <taxon>Fungi incertae sedis</taxon>
        <taxon>Zoopagomycota</taxon>
        <taxon>Entomophthoromycotina</taxon>
        <taxon>Basidiobolomycetes</taxon>
        <taxon>Basidiobolales</taxon>
        <taxon>Basidiobolaceae</taxon>
        <taxon>Basidiobolus</taxon>
    </lineage>
</organism>
<proteinExistence type="inferred from homology"/>
<dbReference type="InterPro" id="IPR050322">
    <property type="entry name" value="Fe-S_cluster_asmbl/transfer"/>
</dbReference>
<dbReference type="InterPro" id="IPR016092">
    <property type="entry name" value="ATAP"/>
</dbReference>
<dbReference type="InterPro" id="IPR035903">
    <property type="entry name" value="HesB-like_dom_sf"/>
</dbReference>
<dbReference type="PROSITE" id="PS01152">
    <property type="entry name" value="HESB"/>
    <property type="match status" value="1"/>
</dbReference>
<feature type="non-terminal residue" evidence="3">
    <location>
        <position position="1"/>
    </location>
</feature>
<dbReference type="GO" id="GO:0051537">
    <property type="term" value="F:2 iron, 2 sulfur cluster binding"/>
    <property type="evidence" value="ECO:0007669"/>
    <property type="project" value="TreeGrafter"/>
</dbReference>
<name>A0A1Y1Y8W4_9FUNG</name>
<dbReference type="GO" id="GO:0016226">
    <property type="term" value="P:iron-sulfur cluster assembly"/>
    <property type="evidence" value="ECO:0007669"/>
    <property type="project" value="InterPro"/>
</dbReference>
<evidence type="ECO:0000313" key="4">
    <source>
        <dbReference type="Proteomes" id="UP000193498"/>
    </source>
</evidence>
<evidence type="ECO:0000256" key="1">
    <source>
        <dbReference type="ARBA" id="ARBA00006718"/>
    </source>
</evidence>
<dbReference type="SUPFAM" id="SSF89360">
    <property type="entry name" value="HesB-like domain"/>
    <property type="match status" value="1"/>
</dbReference>
<dbReference type="EMBL" id="MCFE01000204">
    <property type="protein sequence ID" value="ORX94449.1"/>
    <property type="molecule type" value="Genomic_DNA"/>
</dbReference>
<dbReference type="PANTHER" id="PTHR10072">
    <property type="entry name" value="IRON-SULFUR CLUSTER ASSEMBLY PROTEIN"/>
    <property type="match status" value="1"/>
</dbReference>
<dbReference type="AlphaFoldDB" id="A0A1Y1Y8W4"/>
<dbReference type="STRING" id="1314790.A0A1Y1Y8W4"/>
<comment type="caution">
    <text evidence="3">The sequence shown here is derived from an EMBL/GenBank/DDBJ whole genome shotgun (WGS) entry which is preliminary data.</text>
</comment>
<protein>
    <recommendedName>
        <fullName evidence="2">Core domain-containing protein</fullName>
    </recommendedName>
</protein>
<accession>A0A1Y1Y8W4</accession>
<evidence type="ECO:0000313" key="3">
    <source>
        <dbReference type="EMBL" id="ORX94449.1"/>
    </source>
</evidence>
<comment type="similarity">
    <text evidence="1">Belongs to the HesB/IscA family.</text>
</comment>
<dbReference type="GO" id="GO:0005739">
    <property type="term" value="C:mitochondrion"/>
    <property type="evidence" value="ECO:0007669"/>
    <property type="project" value="TreeGrafter"/>
</dbReference>
<reference evidence="3 4" key="1">
    <citation type="submission" date="2016-07" db="EMBL/GenBank/DDBJ databases">
        <title>Pervasive Adenine N6-methylation of Active Genes in Fungi.</title>
        <authorList>
            <consortium name="DOE Joint Genome Institute"/>
            <person name="Mondo S.J."/>
            <person name="Dannebaum R.O."/>
            <person name="Kuo R.C."/>
            <person name="Labutti K."/>
            <person name="Haridas S."/>
            <person name="Kuo A."/>
            <person name="Salamov A."/>
            <person name="Ahrendt S.R."/>
            <person name="Lipzen A."/>
            <person name="Sullivan W."/>
            <person name="Andreopoulos W.B."/>
            <person name="Clum A."/>
            <person name="Lindquist E."/>
            <person name="Daum C."/>
            <person name="Ramamoorthy G.K."/>
            <person name="Gryganskyi A."/>
            <person name="Culley D."/>
            <person name="Magnuson J.K."/>
            <person name="James T.Y."/>
            <person name="O'Malley M.A."/>
            <person name="Stajich J.E."/>
            <person name="Spatafora J.W."/>
            <person name="Visel A."/>
            <person name="Grigoriev I.V."/>
        </authorList>
    </citation>
    <scope>NUCLEOTIDE SEQUENCE [LARGE SCALE GENOMIC DNA]</scope>
    <source>
        <strain evidence="3 4">CBS 931.73</strain>
    </source>
</reference>
<feature type="domain" description="Core" evidence="2">
    <location>
        <begin position="1"/>
        <end position="98"/>
    </location>
</feature>
<dbReference type="InterPro" id="IPR000361">
    <property type="entry name" value="ATAP_core_dom"/>
</dbReference>
<dbReference type="Gene3D" id="2.60.300.12">
    <property type="entry name" value="HesB-like domain"/>
    <property type="match status" value="1"/>
</dbReference>
<dbReference type="Proteomes" id="UP000193498">
    <property type="component" value="Unassembled WGS sequence"/>
</dbReference>
<dbReference type="Pfam" id="PF01521">
    <property type="entry name" value="Fe-S_biosyn"/>
    <property type="match status" value="1"/>
</dbReference>
<sequence>TPAAINRIKQLSERSNQDGLNPQWLKIGVKTKGCSGLSYSLEYTGKKERFDEEVKQDGYRNFLIFRLCFTFEMDYIEDKLSSQFVFHNPNIKETCGCGQSFMV</sequence>
<dbReference type="InParanoid" id="A0A1Y1Y8W4"/>
<keyword evidence="4" id="KW-1185">Reference proteome</keyword>
<gene>
    <name evidence="3" type="ORF">K493DRAFT_221243</name>
</gene>
<evidence type="ECO:0000259" key="2">
    <source>
        <dbReference type="Pfam" id="PF01521"/>
    </source>
</evidence>
<dbReference type="NCBIfam" id="TIGR00049">
    <property type="entry name" value="iron-sulfur cluster assembly accessory protein"/>
    <property type="match status" value="1"/>
</dbReference>
<dbReference type="PANTHER" id="PTHR10072:SF41">
    <property type="entry name" value="IRON-SULFUR CLUSTER ASSEMBLY 1 HOMOLOG, MITOCHONDRIAL"/>
    <property type="match status" value="1"/>
</dbReference>